<keyword evidence="1" id="KW-0812">Transmembrane</keyword>
<reference evidence="2" key="1">
    <citation type="journal article" date="2020" name="Nature">
        <title>Giant virus diversity and host interactions through global metagenomics.</title>
        <authorList>
            <person name="Schulz F."/>
            <person name="Roux S."/>
            <person name="Paez-Espino D."/>
            <person name="Jungbluth S."/>
            <person name="Walsh D.A."/>
            <person name="Denef V.J."/>
            <person name="McMahon K.D."/>
            <person name="Konstantinidis K.T."/>
            <person name="Eloe-Fadrosh E.A."/>
            <person name="Kyrpides N.C."/>
            <person name="Woyke T."/>
        </authorList>
    </citation>
    <scope>NUCLEOTIDE SEQUENCE</scope>
    <source>
        <strain evidence="2">GVMAG-M-3300020192-26</strain>
    </source>
</reference>
<organism evidence="2">
    <name type="scientific">viral metagenome</name>
    <dbReference type="NCBI Taxonomy" id="1070528"/>
    <lineage>
        <taxon>unclassified sequences</taxon>
        <taxon>metagenomes</taxon>
        <taxon>organismal metagenomes</taxon>
    </lineage>
</organism>
<feature type="transmembrane region" description="Helical" evidence="1">
    <location>
        <begin position="83"/>
        <end position="106"/>
    </location>
</feature>
<evidence type="ECO:0000256" key="1">
    <source>
        <dbReference type="SAM" id="Phobius"/>
    </source>
</evidence>
<proteinExistence type="predicted"/>
<evidence type="ECO:0000313" key="2">
    <source>
        <dbReference type="EMBL" id="QHT00623.1"/>
    </source>
</evidence>
<protein>
    <submittedName>
        <fullName evidence="2">Uncharacterized protein</fullName>
    </submittedName>
</protein>
<accession>A0A6C0C8H3</accession>
<name>A0A6C0C8H3_9ZZZZ</name>
<feature type="transmembrane region" description="Helical" evidence="1">
    <location>
        <begin position="12"/>
        <end position="45"/>
    </location>
</feature>
<sequence length="122" mass="13801">MQLTKSKTLNSIMNIMLGLLCIYLIYNVWIVIASYLAYIIAYVAVTCENSYNLTRSCSDNQKCSSLLTCYENNSYNCAMAGTVYLVFCGFIVFIVGGIICTIVDVIMRIHNEFVEEETDRDV</sequence>
<keyword evidence="1" id="KW-0472">Membrane</keyword>
<dbReference type="AlphaFoldDB" id="A0A6C0C8H3"/>
<keyword evidence="1" id="KW-1133">Transmembrane helix</keyword>
<dbReference type="EMBL" id="MN739357">
    <property type="protein sequence ID" value="QHT00623.1"/>
    <property type="molecule type" value="Genomic_DNA"/>
</dbReference>